<feature type="transmembrane region" description="Helical" evidence="1">
    <location>
        <begin position="61"/>
        <end position="83"/>
    </location>
</feature>
<evidence type="ECO:0000313" key="3">
    <source>
        <dbReference type="Proteomes" id="UP000460221"/>
    </source>
</evidence>
<name>A0A7K1FMM1_9ACTN</name>
<dbReference type="NCBIfam" id="TIGR00697">
    <property type="entry name" value="queuosine precursor transporter"/>
    <property type="match status" value="1"/>
</dbReference>
<feature type="transmembrane region" description="Helical" evidence="1">
    <location>
        <begin position="169"/>
        <end position="198"/>
    </location>
</feature>
<keyword evidence="3" id="KW-1185">Reference proteome</keyword>
<comment type="subcellular location">
    <subcellularLocation>
        <location evidence="1">Cell membrane</location>
        <topology evidence="1">Multi-pass membrane protein</topology>
    </subcellularLocation>
</comment>
<dbReference type="Pfam" id="PF02592">
    <property type="entry name" value="Vut_1"/>
    <property type="match status" value="1"/>
</dbReference>
<keyword evidence="1" id="KW-0472">Membrane</keyword>
<dbReference type="PANTHER" id="PTHR34300">
    <property type="entry name" value="QUEUOSINE PRECURSOR TRANSPORTER-RELATED"/>
    <property type="match status" value="1"/>
</dbReference>
<dbReference type="InterPro" id="IPR003744">
    <property type="entry name" value="YhhQ"/>
</dbReference>
<keyword evidence="1" id="KW-0812">Transmembrane</keyword>
<sequence length="252" mass="26892">MAAGSSGPPHLVECAPVTNPAPAAPRAAFARTGLGIYPVLVTLFCCLLLLSNIAATKGIEFGPFLTDGGVFLFPLTYVLGDVLSEVYGLKATRRAILLGFLMSLLASLTFWLVTISPSAPGFDGQDAFARILGVVPQILLASVAGYLVGEFLNSYVLVKIKEKTKEKHLWARLIGSTVVGEFGDTLIFCLIAGPVIGITSPGDLLNYTLIGFAYKTAVEIILLPITYRVIAAIKKREPTYAEALRELESTGR</sequence>
<keyword evidence="1" id="KW-0813">Transport</keyword>
<dbReference type="GO" id="GO:0005886">
    <property type="term" value="C:plasma membrane"/>
    <property type="evidence" value="ECO:0007669"/>
    <property type="project" value="UniProtKB-SubCell"/>
</dbReference>
<dbReference type="AlphaFoldDB" id="A0A7K1FMM1"/>
<comment type="function">
    <text evidence="1">Involved in the import of queuosine (Q) precursors, required for Q precursor salvage.</text>
</comment>
<dbReference type="GO" id="GO:0022857">
    <property type="term" value="F:transmembrane transporter activity"/>
    <property type="evidence" value="ECO:0007669"/>
    <property type="project" value="UniProtKB-UniRule"/>
</dbReference>
<organism evidence="2 3">
    <name type="scientific">Nakamurella alba</name>
    <dbReference type="NCBI Taxonomy" id="2665158"/>
    <lineage>
        <taxon>Bacteria</taxon>
        <taxon>Bacillati</taxon>
        <taxon>Actinomycetota</taxon>
        <taxon>Actinomycetes</taxon>
        <taxon>Nakamurellales</taxon>
        <taxon>Nakamurellaceae</taxon>
        <taxon>Nakamurella</taxon>
    </lineage>
</organism>
<dbReference type="HAMAP" id="MF_02088">
    <property type="entry name" value="Q_prec_transport"/>
    <property type="match status" value="1"/>
</dbReference>
<accession>A0A7K1FMM1</accession>
<protein>
    <recommendedName>
        <fullName evidence="1">Probable queuosine precursor transporter</fullName>
        <shortName evidence="1">Q precursor transporter</shortName>
    </recommendedName>
</protein>
<feature type="transmembrane region" description="Helical" evidence="1">
    <location>
        <begin position="95"/>
        <end position="115"/>
    </location>
</feature>
<reference evidence="2 3" key="1">
    <citation type="submission" date="2019-11" db="EMBL/GenBank/DDBJ databases">
        <authorList>
            <person name="Jiang L.-Q."/>
        </authorList>
    </citation>
    <scope>NUCLEOTIDE SEQUENCE [LARGE SCALE GENOMIC DNA]</scope>
    <source>
        <strain evidence="2 3">YIM 132087</strain>
    </source>
</reference>
<comment type="similarity">
    <text evidence="1">Belongs to the vitamin uptake transporter (VUT/ECF) (TC 2.A.88) family. Q precursor transporter subfamily.</text>
</comment>
<proteinExistence type="inferred from homology"/>
<feature type="transmembrane region" description="Helical" evidence="1">
    <location>
        <begin position="204"/>
        <end position="227"/>
    </location>
</feature>
<dbReference type="EMBL" id="WLYK01000006">
    <property type="protein sequence ID" value="MTD15412.1"/>
    <property type="molecule type" value="Genomic_DNA"/>
</dbReference>
<gene>
    <name evidence="2" type="ORF">GIS00_15855</name>
</gene>
<feature type="transmembrane region" description="Helical" evidence="1">
    <location>
        <begin position="34"/>
        <end position="55"/>
    </location>
</feature>
<dbReference type="PANTHER" id="PTHR34300:SF2">
    <property type="entry name" value="QUEUOSINE PRECURSOR TRANSPORTER-RELATED"/>
    <property type="match status" value="1"/>
</dbReference>
<keyword evidence="1" id="KW-1003">Cell membrane</keyword>
<dbReference type="Proteomes" id="UP000460221">
    <property type="component" value="Unassembled WGS sequence"/>
</dbReference>
<keyword evidence="1" id="KW-1133">Transmembrane helix</keyword>
<evidence type="ECO:0000256" key="1">
    <source>
        <dbReference type="HAMAP-Rule" id="MF_02088"/>
    </source>
</evidence>
<feature type="transmembrane region" description="Helical" evidence="1">
    <location>
        <begin position="127"/>
        <end position="148"/>
    </location>
</feature>
<comment type="caution">
    <text evidence="2">The sequence shown here is derived from an EMBL/GenBank/DDBJ whole genome shotgun (WGS) entry which is preliminary data.</text>
</comment>
<evidence type="ECO:0000313" key="2">
    <source>
        <dbReference type="EMBL" id="MTD15412.1"/>
    </source>
</evidence>